<evidence type="ECO:0000259" key="10">
    <source>
        <dbReference type="PROSITE" id="PS51278"/>
    </source>
</evidence>
<dbReference type="InterPro" id="IPR006426">
    <property type="entry name" value="Asn_synth_AEB"/>
</dbReference>
<accession>A0A0B5Q6G2</accession>
<evidence type="ECO:0000256" key="6">
    <source>
        <dbReference type="ARBA" id="ARBA00022888"/>
    </source>
</evidence>
<gene>
    <name evidence="11" type="ORF">LF65_01164</name>
</gene>
<organism evidence="11 12">
    <name type="scientific">Clostridium beijerinckii</name>
    <name type="common">Clostridium MP</name>
    <dbReference type="NCBI Taxonomy" id="1520"/>
    <lineage>
        <taxon>Bacteria</taxon>
        <taxon>Bacillati</taxon>
        <taxon>Bacillota</taxon>
        <taxon>Clostridia</taxon>
        <taxon>Eubacteriales</taxon>
        <taxon>Clostridiaceae</taxon>
        <taxon>Clostridium</taxon>
    </lineage>
</organism>
<evidence type="ECO:0000256" key="9">
    <source>
        <dbReference type="PIRSR" id="PIRSR001589-2"/>
    </source>
</evidence>
<dbReference type="CDD" id="cd00712">
    <property type="entry name" value="AsnB"/>
    <property type="match status" value="1"/>
</dbReference>
<evidence type="ECO:0000256" key="4">
    <source>
        <dbReference type="ARBA" id="ARBA00022741"/>
    </source>
</evidence>
<feature type="domain" description="Glutamine amidotransferase type-2" evidence="10">
    <location>
        <begin position="6"/>
        <end position="211"/>
    </location>
</feature>
<dbReference type="GO" id="GO:0006529">
    <property type="term" value="P:asparagine biosynthetic process"/>
    <property type="evidence" value="ECO:0007669"/>
    <property type="project" value="UniProtKB-KW"/>
</dbReference>
<dbReference type="Pfam" id="PF00733">
    <property type="entry name" value="Asn_synthase"/>
    <property type="match status" value="1"/>
</dbReference>
<dbReference type="PIRSF" id="PIRSF001589">
    <property type="entry name" value="Asn_synthetase_glu-h"/>
    <property type="match status" value="1"/>
</dbReference>
<dbReference type="KEGG" id="cbei:LF65_01164"/>
<dbReference type="Gene3D" id="3.60.20.10">
    <property type="entry name" value="Glutamine Phosphoribosylpyrophosphate, subunit 1, domain 1"/>
    <property type="match status" value="1"/>
</dbReference>
<dbReference type="SUPFAM" id="SSF56235">
    <property type="entry name" value="N-terminal nucleophile aminohydrolases (Ntn hydrolases)"/>
    <property type="match status" value="1"/>
</dbReference>
<proteinExistence type="inferred from homology"/>
<comment type="pathway">
    <text evidence="1">Amino-acid biosynthesis; L-asparagine biosynthesis; L-asparagine from L-aspartate (L-Gln route): step 1/1.</text>
</comment>
<dbReference type="PANTHER" id="PTHR43284:SF1">
    <property type="entry name" value="ASPARAGINE SYNTHETASE"/>
    <property type="match status" value="1"/>
</dbReference>
<dbReference type="InterPro" id="IPR051786">
    <property type="entry name" value="ASN_synthetase/amidase"/>
</dbReference>
<evidence type="ECO:0000256" key="3">
    <source>
        <dbReference type="ARBA" id="ARBA00012737"/>
    </source>
</evidence>
<dbReference type="EMBL" id="CP010086">
    <property type="protein sequence ID" value="AJG97779.1"/>
    <property type="molecule type" value="Genomic_DNA"/>
</dbReference>
<feature type="binding site" evidence="9">
    <location>
        <position position="98"/>
    </location>
    <ligand>
        <name>L-glutamine</name>
        <dbReference type="ChEBI" id="CHEBI:58359"/>
    </ligand>
</feature>
<dbReference type="InterPro" id="IPR014729">
    <property type="entry name" value="Rossmann-like_a/b/a_fold"/>
</dbReference>
<dbReference type="RefSeq" id="WP_041894779.1">
    <property type="nucleotide sequence ID" value="NZ_CP010086.2"/>
</dbReference>
<evidence type="ECO:0000256" key="1">
    <source>
        <dbReference type="ARBA" id="ARBA00005187"/>
    </source>
</evidence>
<keyword evidence="7" id="KW-0315">Glutamine amidotransferase</keyword>
<dbReference type="Proteomes" id="UP000031866">
    <property type="component" value="Chromosome"/>
</dbReference>
<dbReference type="Gene3D" id="3.40.50.620">
    <property type="entry name" value="HUPs"/>
    <property type="match status" value="1"/>
</dbReference>
<dbReference type="STRING" id="1520.LF65_01164"/>
<dbReference type="InterPro" id="IPR033738">
    <property type="entry name" value="AsnB_N"/>
</dbReference>
<dbReference type="InterPro" id="IPR029055">
    <property type="entry name" value="Ntn_hydrolases_N"/>
</dbReference>
<dbReference type="OrthoDB" id="9763290at2"/>
<evidence type="ECO:0000256" key="5">
    <source>
        <dbReference type="ARBA" id="ARBA00022840"/>
    </source>
</evidence>
<evidence type="ECO:0000256" key="8">
    <source>
        <dbReference type="ARBA" id="ARBA00048741"/>
    </source>
</evidence>
<comment type="similarity">
    <text evidence="2">Belongs to the asparagine synthetase family.</text>
</comment>
<reference evidence="12" key="1">
    <citation type="submission" date="2014-12" db="EMBL/GenBank/DDBJ databases">
        <title>Genome sequence of Clostridium beijerinckii strain 59B.</title>
        <authorList>
            <person name="Little G.T."/>
            <person name="Minton N.P."/>
        </authorList>
    </citation>
    <scope>NUCLEOTIDE SEQUENCE [LARGE SCALE GENOMIC DNA]</scope>
    <source>
        <strain evidence="12">59B</strain>
    </source>
</reference>
<dbReference type="AlphaFoldDB" id="A0A0B5Q6G2"/>
<dbReference type="GO" id="GO:0004066">
    <property type="term" value="F:asparagine synthase (glutamine-hydrolyzing) activity"/>
    <property type="evidence" value="ECO:0007669"/>
    <property type="project" value="UniProtKB-EC"/>
</dbReference>
<keyword evidence="5 9" id="KW-0067">ATP-binding</keyword>
<evidence type="ECO:0000256" key="7">
    <source>
        <dbReference type="ARBA" id="ARBA00022962"/>
    </source>
</evidence>
<evidence type="ECO:0000313" key="11">
    <source>
        <dbReference type="EMBL" id="AJG97779.1"/>
    </source>
</evidence>
<dbReference type="InterPro" id="IPR017932">
    <property type="entry name" value="GATase_2_dom"/>
</dbReference>
<protein>
    <recommendedName>
        <fullName evidence="3">asparagine synthase (glutamine-hydrolyzing)</fullName>
        <ecNumber evidence="3">6.3.5.4</ecNumber>
    </recommendedName>
</protein>
<dbReference type="Pfam" id="PF13537">
    <property type="entry name" value="GATase_7"/>
    <property type="match status" value="1"/>
</dbReference>
<name>A0A0B5Q6G2_CLOBE</name>
<dbReference type="InterPro" id="IPR001962">
    <property type="entry name" value="Asn_synthase"/>
</dbReference>
<keyword evidence="6" id="KW-0061">Asparagine biosynthesis</keyword>
<comment type="catalytic activity">
    <reaction evidence="8">
        <text>L-aspartate + L-glutamine + ATP + H2O = L-asparagine + L-glutamate + AMP + diphosphate + H(+)</text>
        <dbReference type="Rhea" id="RHEA:12228"/>
        <dbReference type="ChEBI" id="CHEBI:15377"/>
        <dbReference type="ChEBI" id="CHEBI:15378"/>
        <dbReference type="ChEBI" id="CHEBI:29985"/>
        <dbReference type="ChEBI" id="CHEBI:29991"/>
        <dbReference type="ChEBI" id="CHEBI:30616"/>
        <dbReference type="ChEBI" id="CHEBI:33019"/>
        <dbReference type="ChEBI" id="CHEBI:58048"/>
        <dbReference type="ChEBI" id="CHEBI:58359"/>
        <dbReference type="ChEBI" id="CHEBI:456215"/>
        <dbReference type="EC" id="6.3.5.4"/>
    </reaction>
</comment>
<dbReference type="PANTHER" id="PTHR43284">
    <property type="entry name" value="ASPARAGINE SYNTHETASE (GLUTAMINE-HYDROLYZING)"/>
    <property type="match status" value="1"/>
</dbReference>
<evidence type="ECO:0000313" key="12">
    <source>
        <dbReference type="Proteomes" id="UP000031866"/>
    </source>
</evidence>
<dbReference type="SUPFAM" id="SSF52402">
    <property type="entry name" value="Adenine nucleotide alpha hydrolases-like"/>
    <property type="match status" value="1"/>
</dbReference>
<dbReference type="PROSITE" id="PS51278">
    <property type="entry name" value="GATASE_TYPE_2"/>
    <property type="match status" value="1"/>
</dbReference>
<dbReference type="GO" id="GO:0005524">
    <property type="term" value="F:ATP binding"/>
    <property type="evidence" value="ECO:0007669"/>
    <property type="project" value="UniProtKB-KW"/>
</dbReference>
<feature type="binding site" evidence="9">
    <location>
        <position position="292"/>
    </location>
    <ligand>
        <name>ATP</name>
        <dbReference type="ChEBI" id="CHEBI:30616"/>
    </ligand>
</feature>
<dbReference type="EC" id="6.3.5.4" evidence="3"/>
<keyword evidence="6" id="KW-0028">Amino-acid biosynthesis</keyword>
<sequence length="639" mass="74556">MSGAICGIINTDEKSIHRFSENKMMDSLKIYKLDSIRTINKNNIFMGCGLLEINHDSKNEVLPFWDKAKGLLIAADACIYNKKELCALLDIKQNSVSDGQIILLAYEKWNEECPKYLVGDFAFVIYDEKEEKVFCVKDHMGSRSLYYSYDKGIFSFSTVIEPLKKYKKLNERWICDFLALKSVVHQFEPEETIYSNIYQVMPANAIIIKNGEISKYKYWDPLASGEILRLKSDDKYVREFKKIFFEAVNCRLDSDKEISIMLSGGLDSTSVACVAGRKLKNKGEKLISYTSIPMDGYEDNTSKYRFANESEYVDSLKDVIDNLEINYCKSENKDSVSGIKRFTRILEQPYKTFQNIFWVDEIMDKVEKRNSKVLLTGQYGNFSISYGDFLVHIKTLLENGKFYKVIKEIYECSKIYNQSILTTSKRIIRAFREYKNIRKNSSIKKIYEHSPLKLDLIYKWDIDNRIEKSRYGSINLKCKNIKEYRRDFLDPIMLTQIGNIESKLSLSHGIVQRDPTKDKRVVEFCLSLPAEQFVRNGQERILIKRAMKGILPDKIRLNFFAKGLQSADWIQRLRPRHNYICNELEAAIKYKKSCKYLDTEKLKKQLKCLKYDSADNCSIDMKMIITSLTLYKYLNDKTT</sequence>
<keyword evidence="4 9" id="KW-0547">Nucleotide-binding</keyword>
<evidence type="ECO:0000256" key="2">
    <source>
        <dbReference type="ARBA" id="ARBA00005752"/>
    </source>
</evidence>